<dbReference type="RefSeq" id="WP_183399520.1">
    <property type="nucleotide sequence ID" value="NZ_JACIDS010000003.1"/>
</dbReference>
<gene>
    <name evidence="1" type="ORF">GGR25_002968</name>
</gene>
<dbReference type="Pfam" id="PF06676">
    <property type="entry name" value="DUF1178"/>
    <property type="match status" value="1"/>
</dbReference>
<evidence type="ECO:0000313" key="2">
    <source>
        <dbReference type="Proteomes" id="UP000553963"/>
    </source>
</evidence>
<name>A0A840ARN7_9HYPH</name>
<dbReference type="EMBL" id="JACIDS010000003">
    <property type="protein sequence ID" value="MBB3931918.1"/>
    <property type="molecule type" value="Genomic_DNA"/>
</dbReference>
<dbReference type="Proteomes" id="UP000553963">
    <property type="component" value="Unassembled WGS sequence"/>
</dbReference>
<dbReference type="PIRSF" id="PIRSF032131">
    <property type="entry name" value="UCP032131"/>
    <property type="match status" value="1"/>
</dbReference>
<evidence type="ECO:0008006" key="3">
    <source>
        <dbReference type="Google" id="ProtNLM"/>
    </source>
</evidence>
<evidence type="ECO:0000313" key="1">
    <source>
        <dbReference type="EMBL" id="MBB3931918.1"/>
    </source>
</evidence>
<comment type="caution">
    <text evidence="1">The sequence shown here is derived from an EMBL/GenBank/DDBJ whole genome shotgun (WGS) entry which is preliminary data.</text>
</comment>
<sequence length="148" mass="16207">MIRYDLVCSAGHEFDSWFRDAGAFDKAAGAKALACPVCGDTSITKALMAPAVSTARRREARAEVPAIPVAAPDPRQLALREMLKKVREHVEANADYVGDRFAEEARKIHYEEVEPRGIYGEASPDEARALVEEGIEFHALPSLPEEGN</sequence>
<organism evidence="1 2">
    <name type="scientific">Kaistia hirudinis</name>
    <dbReference type="NCBI Taxonomy" id="1293440"/>
    <lineage>
        <taxon>Bacteria</taxon>
        <taxon>Pseudomonadati</taxon>
        <taxon>Pseudomonadota</taxon>
        <taxon>Alphaproteobacteria</taxon>
        <taxon>Hyphomicrobiales</taxon>
        <taxon>Kaistiaceae</taxon>
        <taxon>Kaistia</taxon>
    </lineage>
</organism>
<protein>
    <recommendedName>
        <fullName evidence="3">DUF1178 family protein</fullName>
    </recommendedName>
</protein>
<proteinExistence type="predicted"/>
<keyword evidence="2" id="KW-1185">Reference proteome</keyword>
<dbReference type="InterPro" id="IPR009562">
    <property type="entry name" value="DUF1178"/>
</dbReference>
<dbReference type="AlphaFoldDB" id="A0A840ARN7"/>
<reference evidence="1 2" key="1">
    <citation type="submission" date="2020-08" db="EMBL/GenBank/DDBJ databases">
        <title>Genomic Encyclopedia of Type Strains, Phase IV (KMG-IV): sequencing the most valuable type-strain genomes for metagenomic binning, comparative biology and taxonomic classification.</title>
        <authorList>
            <person name="Goeker M."/>
        </authorList>
    </citation>
    <scope>NUCLEOTIDE SEQUENCE [LARGE SCALE GENOMIC DNA]</scope>
    <source>
        <strain evidence="1 2">DSM 25966</strain>
    </source>
</reference>
<accession>A0A840ARN7</accession>